<dbReference type="RefSeq" id="WP_075767945.1">
    <property type="nucleotide sequence ID" value="NZ_MJIL01000099.1"/>
</dbReference>
<protein>
    <submittedName>
        <fullName evidence="1">Uncharacterized protein</fullName>
    </submittedName>
</protein>
<proteinExistence type="predicted"/>
<dbReference type="STRING" id="1903952.BIT28_10380"/>
<dbReference type="Proteomes" id="UP000186905">
    <property type="component" value="Unassembled WGS sequence"/>
</dbReference>
<evidence type="ECO:0000313" key="1">
    <source>
        <dbReference type="EMBL" id="OLQ69945.1"/>
    </source>
</evidence>
<gene>
    <name evidence="1" type="ORF">BIT28_10380</name>
</gene>
<comment type="caution">
    <text evidence="1">The sequence shown here is derived from an EMBL/GenBank/DDBJ whole genome shotgun (WGS) entry which is preliminary data.</text>
</comment>
<sequence length="222" mass="26354">MPNTNEQRLDVIDNCNILLKKFEPFSSGNNTPEERMFAQLTWLKKRAEENKLELPVKPEMLSTLRYIYTDGTLNCYASKQNNRECIYEEIENHMEKLLILARHGKLLLKKEYFNYIPPCIEVLLHLLENPERELLQHEVKLIDELVEIKESLLRHEKRLPLRSYMPDYKGFIKSDSSLTDMKSTVYLFKIIDNLVFNGTRPDSWLTPEHAEHEVRKYLSLIK</sequence>
<dbReference type="OrthoDB" id="5831466at2"/>
<keyword evidence="2" id="KW-1185">Reference proteome</keyword>
<organism evidence="1 2">
    <name type="scientific">Photobacterium proteolyticum</name>
    <dbReference type="NCBI Taxonomy" id="1903952"/>
    <lineage>
        <taxon>Bacteria</taxon>
        <taxon>Pseudomonadati</taxon>
        <taxon>Pseudomonadota</taxon>
        <taxon>Gammaproteobacteria</taxon>
        <taxon>Vibrionales</taxon>
        <taxon>Vibrionaceae</taxon>
        <taxon>Photobacterium</taxon>
    </lineage>
</organism>
<name>A0A1Q9G6I9_9GAMM</name>
<evidence type="ECO:0000313" key="2">
    <source>
        <dbReference type="Proteomes" id="UP000186905"/>
    </source>
</evidence>
<accession>A0A1Q9G6I9</accession>
<dbReference type="AlphaFoldDB" id="A0A1Q9G6I9"/>
<dbReference type="EMBL" id="MJIL01000099">
    <property type="protein sequence ID" value="OLQ69945.1"/>
    <property type="molecule type" value="Genomic_DNA"/>
</dbReference>
<reference evidence="1 2" key="1">
    <citation type="submission" date="2016-09" db="EMBL/GenBank/DDBJ databases">
        <title>Photobacterium proteolyticum sp. nov. a protease producing bacterium isolated from ocean sediments of Laizhou Bay.</title>
        <authorList>
            <person name="Li Y."/>
        </authorList>
    </citation>
    <scope>NUCLEOTIDE SEQUENCE [LARGE SCALE GENOMIC DNA]</scope>
    <source>
        <strain evidence="1 2">13-12</strain>
    </source>
</reference>